<keyword evidence="2" id="KW-1185">Reference proteome</keyword>
<dbReference type="EMBL" id="JAAWUZ010000012">
    <property type="protein sequence ID" value="NSG29684.1"/>
    <property type="molecule type" value="Genomic_DNA"/>
</dbReference>
<protein>
    <submittedName>
        <fullName evidence="1">Uncharacterized protein</fullName>
    </submittedName>
</protein>
<proteinExistence type="predicted"/>
<dbReference type="RefSeq" id="WP_173865709.1">
    <property type="nucleotide sequence ID" value="NZ_JAAWUU010000005.1"/>
</dbReference>
<gene>
    <name evidence="1" type="ORF">HFM93_05170</name>
</gene>
<dbReference type="Proteomes" id="UP000821846">
    <property type="component" value="Unassembled WGS sequence"/>
</dbReference>
<sequence>MENRTEKKTVSTVDMTTEVFKAMSQGSASSIRCLYQIAFSGRLLPKQKPEQHKDSTLTMLQHIEDPEAWEKIYKLVNVLWLKEATYRTVELEKGVKKA</sequence>
<reference evidence="1 2" key="1">
    <citation type="journal article" date="2020" name="Cell Host Microbe">
        <title>Functional and Genomic Variation between Human-Derived Isolates of Lachnospiraceae Reveals Inter- and Intra-Species Diversity.</title>
        <authorList>
            <person name="Sorbara M.T."/>
            <person name="Littmann E.R."/>
            <person name="Fontana E."/>
            <person name="Moody T.U."/>
            <person name="Kohout C.E."/>
            <person name="Gjonbalaj M."/>
            <person name="Eaton V."/>
            <person name="Seok R."/>
            <person name="Leiner I.M."/>
            <person name="Pamer E.G."/>
        </authorList>
    </citation>
    <scope>NUCLEOTIDE SEQUENCE [LARGE SCALE GENOMIC DNA]</scope>
    <source>
        <strain evidence="1 2">MSK.14.16</strain>
    </source>
</reference>
<organism evidence="1 2">
    <name type="scientific">Faecalicatena fissicatena</name>
    <dbReference type="NCBI Taxonomy" id="290055"/>
    <lineage>
        <taxon>Bacteria</taxon>
        <taxon>Bacillati</taxon>
        <taxon>Bacillota</taxon>
        <taxon>Clostridia</taxon>
        <taxon>Lachnospirales</taxon>
        <taxon>Lachnospiraceae</taxon>
        <taxon>Faecalicatena</taxon>
    </lineage>
</organism>
<evidence type="ECO:0000313" key="2">
    <source>
        <dbReference type="Proteomes" id="UP000821846"/>
    </source>
</evidence>
<accession>A0ABX2GVQ4</accession>
<comment type="caution">
    <text evidence="1">The sequence shown here is derived from an EMBL/GenBank/DDBJ whole genome shotgun (WGS) entry which is preliminary data.</text>
</comment>
<name>A0ABX2GVQ4_9FIRM</name>
<evidence type="ECO:0000313" key="1">
    <source>
        <dbReference type="EMBL" id="NSG29684.1"/>
    </source>
</evidence>